<comment type="caution">
    <text evidence="1">The sequence shown here is derived from an EMBL/GenBank/DDBJ whole genome shotgun (WGS) entry which is preliminary data.</text>
</comment>
<keyword evidence="2" id="KW-1185">Reference proteome</keyword>
<proteinExistence type="predicted"/>
<gene>
    <name evidence="1" type="ORF">PCOR1329_LOCUS53147</name>
</gene>
<reference evidence="1" key="1">
    <citation type="submission" date="2023-10" db="EMBL/GenBank/DDBJ databases">
        <authorList>
            <person name="Chen Y."/>
            <person name="Shah S."/>
            <person name="Dougan E. K."/>
            <person name="Thang M."/>
            <person name="Chan C."/>
        </authorList>
    </citation>
    <scope>NUCLEOTIDE SEQUENCE [LARGE SCALE GENOMIC DNA]</scope>
</reference>
<name>A0ABN9UZF5_9DINO</name>
<organism evidence="1 2">
    <name type="scientific">Prorocentrum cordatum</name>
    <dbReference type="NCBI Taxonomy" id="2364126"/>
    <lineage>
        <taxon>Eukaryota</taxon>
        <taxon>Sar</taxon>
        <taxon>Alveolata</taxon>
        <taxon>Dinophyceae</taxon>
        <taxon>Prorocentrales</taxon>
        <taxon>Prorocentraceae</taxon>
        <taxon>Prorocentrum</taxon>
    </lineage>
</organism>
<evidence type="ECO:0000313" key="1">
    <source>
        <dbReference type="EMBL" id="CAK0865697.1"/>
    </source>
</evidence>
<sequence length="112" mass="11815">MAEIKTASCLGSQFDGGSCSVSAPSPLCVCFGVYNMQQAPDARRHSSCALFCVAGNFPCLPGLIFPHARAPIRGRHLPFSVAGCPQFCFCFQLVPPQPVPGASSIKQAIRGE</sequence>
<evidence type="ECO:0000313" key="2">
    <source>
        <dbReference type="Proteomes" id="UP001189429"/>
    </source>
</evidence>
<dbReference type="EMBL" id="CAUYUJ010016475">
    <property type="protein sequence ID" value="CAK0865697.1"/>
    <property type="molecule type" value="Genomic_DNA"/>
</dbReference>
<accession>A0ABN9UZF5</accession>
<dbReference type="Proteomes" id="UP001189429">
    <property type="component" value="Unassembled WGS sequence"/>
</dbReference>
<protein>
    <submittedName>
        <fullName evidence="1">Uncharacterized protein</fullName>
    </submittedName>
</protein>